<dbReference type="GO" id="GO:0016787">
    <property type="term" value="F:hydrolase activity"/>
    <property type="evidence" value="ECO:0007669"/>
    <property type="project" value="InterPro"/>
</dbReference>
<dbReference type="PANTHER" id="PTHR37574:SF1">
    <property type="entry name" value="LIPASE B"/>
    <property type="match status" value="1"/>
</dbReference>
<keyword evidence="1" id="KW-0732">Signal</keyword>
<protein>
    <submittedName>
        <fullName evidence="2">Pimeloyl-ACP methyl ester carboxylesterase</fullName>
    </submittedName>
</protein>
<proteinExistence type="predicted"/>
<feature type="signal peptide" evidence="1">
    <location>
        <begin position="1"/>
        <end position="23"/>
    </location>
</feature>
<evidence type="ECO:0000313" key="3">
    <source>
        <dbReference type="Proteomes" id="UP000549616"/>
    </source>
</evidence>
<dbReference type="InterPro" id="IPR029058">
    <property type="entry name" value="AB_hydrolase_fold"/>
</dbReference>
<dbReference type="RefSeq" id="WP_179771669.1">
    <property type="nucleotide sequence ID" value="NZ_JACCFK010000001.1"/>
</dbReference>
<gene>
    <name evidence="2" type="ORF">HNR02_000568</name>
</gene>
<dbReference type="SUPFAM" id="SSF53474">
    <property type="entry name" value="alpha/beta-Hydrolases"/>
    <property type="match status" value="1"/>
</dbReference>
<dbReference type="AlphaFoldDB" id="A0A853AX90"/>
<organism evidence="2 3">
    <name type="scientific">Amycolatopsis endophytica</name>
    <dbReference type="NCBI Taxonomy" id="860233"/>
    <lineage>
        <taxon>Bacteria</taxon>
        <taxon>Bacillati</taxon>
        <taxon>Actinomycetota</taxon>
        <taxon>Actinomycetes</taxon>
        <taxon>Pseudonocardiales</taxon>
        <taxon>Pseudonocardiaceae</taxon>
        <taxon>Amycolatopsis</taxon>
    </lineage>
</organism>
<dbReference type="Proteomes" id="UP000549616">
    <property type="component" value="Unassembled WGS sequence"/>
</dbReference>
<reference evidence="2 3" key="1">
    <citation type="submission" date="2020-07" db="EMBL/GenBank/DDBJ databases">
        <title>Sequencing the genomes of 1000 actinobacteria strains.</title>
        <authorList>
            <person name="Klenk H.-P."/>
        </authorList>
    </citation>
    <scope>NUCLEOTIDE SEQUENCE [LARGE SCALE GENOMIC DNA]</scope>
    <source>
        <strain evidence="2 3">DSM 104006</strain>
    </source>
</reference>
<dbReference type="Pfam" id="PF01674">
    <property type="entry name" value="Lipase_2"/>
    <property type="match status" value="1"/>
</dbReference>
<name>A0A853AX90_9PSEU</name>
<dbReference type="InterPro" id="IPR002918">
    <property type="entry name" value="Lipase_EstA/Esterase_EstB"/>
</dbReference>
<keyword evidence="3" id="KW-1185">Reference proteome</keyword>
<evidence type="ECO:0000313" key="2">
    <source>
        <dbReference type="EMBL" id="NYI87245.1"/>
    </source>
</evidence>
<dbReference type="InterPro" id="IPR053228">
    <property type="entry name" value="Stereospecific_Lipase"/>
</dbReference>
<dbReference type="EMBL" id="JACCFK010000001">
    <property type="protein sequence ID" value="NYI87245.1"/>
    <property type="molecule type" value="Genomic_DNA"/>
</dbReference>
<dbReference type="GO" id="GO:0016042">
    <property type="term" value="P:lipid catabolic process"/>
    <property type="evidence" value="ECO:0007669"/>
    <property type="project" value="InterPro"/>
</dbReference>
<evidence type="ECO:0000256" key="1">
    <source>
        <dbReference type="SAM" id="SignalP"/>
    </source>
</evidence>
<feature type="chain" id="PRO_5032474436" evidence="1">
    <location>
        <begin position="24"/>
        <end position="295"/>
    </location>
</feature>
<accession>A0A853AX90</accession>
<dbReference type="Gene3D" id="3.40.50.1820">
    <property type="entry name" value="alpha/beta hydrolase"/>
    <property type="match status" value="1"/>
</dbReference>
<sequence>MTRSLLALLVLVGSVLVPATASAADGPVLLVPGTTLTAEVFDWNYVPALTAEGRPFCTVTPPDNGMADIQVAAEYVVHAIRAVSAKAGHKVDIIGHSQGGMVPRWALKYWPDTRADVDDLVGLAPSNHGTVVAQAVCLPGCAPAFWQQRTGAAFLTALNSGAETWAGIDYTNVYTILDEVVAPNLDDNGSSSLHTGQGRISNIGLQEVCPAHVADHLTTGTSDGVAYALALDAITHDGPADPARLPADVCARLLMPGIDPLHLALDEAAMATTIATQVALYPHVAAEPELAAYAR</sequence>
<comment type="caution">
    <text evidence="2">The sequence shown here is derived from an EMBL/GenBank/DDBJ whole genome shotgun (WGS) entry which is preliminary data.</text>
</comment>
<dbReference type="PANTHER" id="PTHR37574">
    <property type="entry name" value="LIPASE B"/>
    <property type="match status" value="1"/>
</dbReference>